<dbReference type="InterPro" id="IPR058877">
    <property type="entry name" value="JAB/MPN_dom-containing"/>
</dbReference>
<name>A0A9Q4C439_9EURY</name>
<proteinExistence type="predicted"/>
<dbReference type="SUPFAM" id="SSF102712">
    <property type="entry name" value="JAB1/MPN domain"/>
    <property type="match status" value="1"/>
</dbReference>
<evidence type="ECO:0000313" key="2">
    <source>
        <dbReference type="Proteomes" id="UP001149411"/>
    </source>
</evidence>
<dbReference type="Pfam" id="PF26422">
    <property type="entry name" value="Halo_JAB_MPN"/>
    <property type="match status" value="1"/>
</dbReference>
<dbReference type="AlphaFoldDB" id="A0A9Q4C439"/>
<evidence type="ECO:0000313" key="1">
    <source>
        <dbReference type="EMBL" id="MCX2819507.1"/>
    </source>
</evidence>
<keyword evidence="1" id="KW-0647">Proteasome</keyword>
<comment type="caution">
    <text evidence="1">The sequence shown here is derived from an EMBL/GenBank/DDBJ whole genome shotgun (WGS) entry which is preliminary data.</text>
</comment>
<dbReference type="Proteomes" id="UP001149411">
    <property type="component" value="Unassembled WGS sequence"/>
</dbReference>
<accession>A0A9Q4C439</accession>
<dbReference type="GO" id="GO:0000502">
    <property type="term" value="C:proteasome complex"/>
    <property type="evidence" value="ECO:0007669"/>
    <property type="project" value="UniProtKB-KW"/>
</dbReference>
<sequence length="153" mass="16705">MTDDVVGIARQTLDTALASADDSHPSKFVAHLRATDARDLDVDSDGRLLTEIVFAPESGSRRGDVFRVLGVDAVPRSASIVGTVASAPSGELEGEDYTRFTNRGRVHVVVFPPYDEGSWRAYGSDGAERELRTFDVEFDETGWLDVLSPFREA</sequence>
<organism evidence="1 2">
    <name type="scientific">Halorutilus salinus</name>
    <dbReference type="NCBI Taxonomy" id="2487751"/>
    <lineage>
        <taxon>Archaea</taxon>
        <taxon>Methanobacteriati</taxon>
        <taxon>Methanobacteriota</taxon>
        <taxon>Stenosarchaea group</taxon>
        <taxon>Halobacteria</taxon>
        <taxon>Halorutilales</taxon>
        <taxon>Halorutilaceae</taxon>
        <taxon>Halorutilus</taxon>
    </lineage>
</organism>
<dbReference type="Gene3D" id="3.40.140.10">
    <property type="entry name" value="Cytidine Deaminase, domain 2"/>
    <property type="match status" value="1"/>
</dbReference>
<keyword evidence="2" id="KW-1185">Reference proteome</keyword>
<reference evidence="1" key="1">
    <citation type="submission" date="2022-09" db="EMBL/GenBank/DDBJ databases">
        <title>Haloadaptaus new haloarchaeum isolated from saline soil.</title>
        <authorList>
            <person name="Duran-Viseras A."/>
            <person name="Sanchez-Porro C."/>
            <person name="Ventosa A."/>
        </authorList>
    </citation>
    <scope>NUCLEOTIDE SEQUENCE</scope>
    <source>
        <strain evidence="1">F3-133</strain>
    </source>
</reference>
<dbReference type="RefSeq" id="WP_266087818.1">
    <property type="nucleotide sequence ID" value="NZ_RKLV01000009.1"/>
</dbReference>
<gene>
    <name evidence="1" type="ORF">EGH25_09110</name>
</gene>
<dbReference type="EMBL" id="RKLV01000009">
    <property type="protein sequence ID" value="MCX2819507.1"/>
    <property type="molecule type" value="Genomic_DNA"/>
</dbReference>
<protein>
    <submittedName>
        <fullName evidence="1">Proteasome protein</fullName>
    </submittedName>
</protein>